<reference evidence="2 3" key="1">
    <citation type="submission" date="2024-05" db="EMBL/GenBank/DDBJ databases">
        <title>Genetic variation in Jamaican populations of the coffee berry borer (Hypothenemus hampei).</title>
        <authorList>
            <person name="Errbii M."/>
            <person name="Myrie A."/>
        </authorList>
    </citation>
    <scope>NUCLEOTIDE SEQUENCE [LARGE SCALE GENOMIC DNA]</scope>
    <source>
        <strain evidence="2">JA-Hopewell-2020-01-JO</strain>
        <tissue evidence="2">Whole body</tissue>
    </source>
</reference>
<feature type="region of interest" description="Disordered" evidence="1">
    <location>
        <begin position="423"/>
        <end position="486"/>
    </location>
</feature>
<feature type="region of interest" description="Disordered" evidence="1">
    <location>
        <begin position="796"/>
        <end position="837"/>
    </location>
</feature>
<feature type="compositionally biased region" description="Basic and acidic residues" evidence="1">
    <location>
        <begin position="1"/>
        <end position="46"/>
    </location>
</feature>
<feature type="compositionally biased region" description="Polar residues" evidence="1">
    <location>
        <begin position="817"/>
        <end position="837"/>
    </location>
</feature>
<feature type="compositionally biased region" description="Basic and acidic residues" evidence="1">
    <location>
        <begin position="61"/>
        <end position="77"/>
    </location>
</feature>
<feature type="region of interest" description="Disordered" evidence="1">
    <location>
        <begin position="1"/>
        <end position="78"/>
    </location>
</feature>
<accession>A0ABD1E7U3</accession>
<protein>
    <submittedName>
        <fullName evidence="2">Uncharacterized protein</fullName>
    </submittedName>
</protein>
<feature type="compositionally biased region" description="Basic and acidic residues" evidence="1">
    <location>
        <begin position="461"/>
        <end position="483"/>
    </location>
</feature>
<proteinExistence type="predicted"/>
<feature type="compositionally biased region" description="Basic residues" evidence="1">
    <location>
        <begin position="1015"/>
        <end position="1027"/>
    </location>
</feature>
<comment type="caution">
    <text evidence="2">The sequence shown here is derived from an EMBL/GenBank/DDBJ whole genome shotgun (WGS) entry which is preliminary data.</text>
</comment>
<keyword evidence="3" id="KW-1185">Reference proteome</keyword>
<feature type="compositionally biased region" description="Basic and acidic residues" evidence="1">
    <location>
        <begin position="384"/>
        <end position="399"/>
    </location>
</feature>
<feature type="compositionally biased region" description="Basic and acidic residues" evidence="1">
    <location>
        <begin position="429"/>
        <end position="452"/>
    </location>
</feature>
<evidence type="ECO:0000313" key="3">
    <source>
        <dbReference type="Proteomes" id="UP001566132"/>
    </source>
</evidence>
<gene>
    <name evidence="2" type="ORF">ABEB36_013380</name>
</gene>
<evidence type="ECO:0000313" key="2">
    <source>
        <dbReference type="EMBL" id="KAL1490732.1"/>
    </source>
</evidence>
<dbReference type="Proteomes" id="UP001566132">
    <property type="component" value="Unassembled WGS sequence"/>
</dbReference>
<sequence length="2012" mass="232690">MPKSPEKLNIHMEKHFKSKSKRESSSKDQKDENDEGLSKIKTENKSKGKRERRDRKNKSQKVNEEKTRTHHSLEKKKSGFLAKTKLLFRKEKSFNDAIKKTKDLEKDTSTRVKQHKHKHNERPGGNENISTHHKCEKRLKKPRSNSADNPNQYINGQPITSVQEVIFCHMNQQLPHKTKNNAGNPNRPVKGLFETVVAEEKQSKKKCHSRGVESKNLLNQEFILQPETTLRKANRRCKERYNTTQQTLLGQEECLTSYIYPDFNMEVGHKGQHLSSNVDKCKNASEFNLGPYNFTILNGNIKKHKSRRGSIDYGSKSVDRNQQLCNKKAEKRSEKEAFKLDEKQIHKIIEGDLKNHFCQIQTLINEKFDALLKMKMEKHRKAKREIMREHERTRLKEELNDSNTDLNADKPKIEMFFMNQNINSTPLKHQPDKHSSKHIEKPYQKSATTDRQRVHRKNHHHESPSRKHPDHYRKSSEDKETKTAMRYVQSPKKLWSLLQDSIKNRTIAKNEENTSKQSLSEQQLGHQFKHNMYLYSASEHSIIRTKNFGNLKRSASPELLHPVKQNEDCKNWNQNETFLKEIFLPPEDFRYNDVDKRPRQEIIVQGNESLFLEVPITTNSKKPRKLECKIVSIIEVPPQESNYSKESTSMTEQNLKEKQKDSKRFQLYCKYSSKNDKPEVNECSSNGRSVISDNSRIVNDPSEERINKKNRKGLHSKSIIPLYLPKNLHQNLANLNNIIEESTNVSVVPSYDTKYFVPLPDSTKYYCRILSNSHSDYCFKMNRKSSNLNISLHQSRNKSRNLNQNLKNQSSRKHLNSCKSKTDINSSEKPSKQPDTALNSEIFLNTSTGELVLKPNFITTPRKRKQFTFQTAYREKDFPDSVFNNFESDDEEVDLFKSDHGRFDKIHETIDSLEEKIHNIRRTPPKTKNATVSVNSWEFNNAKRKASIRKVHVATSDSTAINNKKVLDAAVGLSRINLASKPTNTPQKIFTRPPEKVSIALSPIRLNQDEPVPKVRARSPSRPRKTPVIRSGARPRNTRSIRESTIIEYYPSTSKLEENKFSNVIIPKGEEKRTSYKSNSQNVAVKTLQGSLTPRFNVREPVTTKPAPVVKVFRSCEKKIESSLMEKNAEREHCFHNYMHGSTKIPNNKIKTNNNNVIIGLATINHHAAIEKFERSTSSSLLEPANRPLTKSKSLIGLRISETIKSTVKKSNSECCIPEQENESFMSYELDKYTTHPKLRLPSKSHVSSLDRYIQDKLSSRLLLTKNFKDNKVSSFQRRKLYDQNRRQKLKNSLIQNVQLCPQIFEVRYLTMLGESSDYRRFAVKETNTLGLVESDTVSMMTNTIKSQTDQETIEKQELSSTDVGVIQIFPNEELQENEEKDCKTLNQKVLKITETVDENLLNTTSSECKMFSQECSSCKNLTGAMDKPPKPLSKTQKMNSMQDGPLVKDKSSILKIEQLYSCNHLSSTSEKSPIESLTSEEILKINDSTASSFIKQSISCPVLNTKSSSCDFLYEDTPTDFLLSDLVNQFRQTFNQYNVAETSFLHNHELLIRATESVESGYGSDKSKDPSIPYFKSFFKKPYIAALFRVPIASRRIESRSEIFINRNINKEMMEKYHFYTRKVKLTGEDNINKNDNLTKSIEAKNTTKIGKLVVPGDGDDIKVTKNVYCEEIQVKEEDRSNSISSFKTNIEEMSSQKSLHDTQNGLEDDKMENVNAIACEQIEHVHILMKDKWFEYTVLFHNPSFDIFVSIYLKCEKDKPVNFASAINSDSDFDKDTIDRHFFQSLTKSYERETEISKKIYNDESFRSVLLSALKNHLENKKKSKLSRLRKIFGTTQEKMEGKTVVSEQVVEMKENVLKLEQLQGLAENARKCFIMLADAAKVNGNIDNELKICSLLKLLERIEKRDFQIFQCSGHDSEEQEIKRQILDSFLKIYEFCDKKAKKHKRRLSDVETELIRLLVTVYRIQLLTNVDLIPCYISCGIIQTEEQLKDAVTYLMRTKSTDFDVKEL</sequence>
<organism evidence="2 3">
    <name type="scientific">Hypothenemus hampei</name>
    <name type="common">Coffee berry borer</name>
    <dbReference type="NCBI Taxonomy" id="57062"/>
    <lineage>
        <taxon>Eukaryota</taxon>
        <taxon>Metazoa</taxon>
        <taxon>Ecdysozoa</taxon>
        <taxon>Arthropoda</taxon>
        <taxon>Hexapoda</taxon>
        <taxon>Insecta</taxon>
        <taxon>Pterygota</taxon>
        <taxon>Neoptera</taxon>
        <taxon>Endopterygota</taxon>
        <taxon>Coleoptera</taxon>
        <taxon>Polyphaga</taxon>
        <taxon>Cucujiformia</taxon>
        <taxon>Curculionidae</taxon>
        <taxon>Scolytinae</taxon>
        <taxon>Hypothenemus</taxon>
    </lineage>
</organism>
<feature type="region of interest" description="Disordered" evidence="1">
    <location>
        <begin position="1011"/>
        <end position="1040"/>
    </location>
</feature>
<dbReference type="EMBL" id="JBDJPC010000010">
    <property type="protein sequence ID" value="KAL1490732.1"/>
    <property type="molecule type" value="Genomic_DNA"/>
</dbReference>
<feature type="region of interest" description="Disordered" evidence="1">
    <location>
        <begin position="99"/>
        <end position="132"/>
    </location>
</feature>
<feature type="compositionally biased region" description="Polar residues" evidence="1">
    <location>
        <begin position="796"/>
        <end position="809"/>
    </location>
</feature>
<feature type="region of interest" description="Disordered" evidence="1">
    <location>
        <begin position="383"/>
        <end position="407"/>
    </location>
</feature>
<feature type="compositionally biased region" description="Basic and acidic residues" evidence="1">
    <location>
        <begin position="99"/>
        <end position="110"/>
    </location>
</feature>
<evidence type="ECO:0000256" key="1">
    <source>
        <dbReference type="SAM" id="MobiDB-lite"/>
    </source>
</evidence>
<feature type="compositionally biased region" description="Basic residues" evidence="1">
    <location>
        <begin position="47"/>
        <end position="59"/>
    </location>
</feature>
<name>A0ABD1E7U3_HYPHA</name>